<dbReference type="GeneTree" id="ENSGT00940000153391"/>
<evidence type="ECO:0000256" key="4">
    <source>
        <dbReference type="ARBA" id="ARBA00022771"/>
    </source>
</evidence>
<comment type="subcellular location">
    <subcellularLocation>
        <location evidence="1 12">Nucleus</location>
    </subcellularLocation>
</comment>
<dbReference type="PROSITE" id="PS00031">
    <property type="entry name" value="NUCLEAR_REC_DBD_1"/>
    <property type="match status" value="1"/>
</dbReference>
<keyword evidence="3 12" id="KW-0479">Metal-binding</keyword>
<keyword evidence="7 12" id="KW-0238">DNA-binding</keyword>
<dbReference type="InterPro" id="IPR000536">
    <property type="entry name" value="Nucl_hrmn_rcpt_lig-bd"/>
</dbReference>
<evidence type="ECO:0000313" key="15">
    <source>
        <dbReference type="Ensembl" id="ENSGALP00010017089.1"/>
    </source>
</evidence>
<evidence type="ECO:0000256" key="2">
    <source>
        <dbReference type="ARBA" id="ARBA00007536"/>
    </source>
</evidence>
<keyword evidence="6 12" id="KW-0805">Transcription regulation</keyword>
<evidence type="ECO:0000256" key="10">
    <source>
        <dbReference type="ARBA" id="ARBA00023242"/>
    </source>
</evidence>
<keyword evidence="8 12" id="KW-0804">Transcription</keyword>
<evidence type="ECO:0000256" key="3">
    <source>
        <dbReference type="ARBA" id="ARBA00022723"/>
    </source>
</evidence>
<evidence type="ECO:0000313" key="16">
    <source>
        <dbReference type="Proteomes" id="UP000000539"/>
    </source>
</evidence>
<dbReference type="PROSITE" id="PS51030">
    <property type="entry name" value="NUCLEAR_REC_DBD_2"/>
    <property type="match status" value="1"/>
</dbReference>
<dbReference type="InterPro" id="IPR013088">
    <property type="entry name" value="Znf_NHR/GATA"/>
</dbReference>
<keyword evidence="16" id="KW-1185">Reference proteome</keyword>
<reference evidence="15" key="1">
    <citation type="submission" date="2020-11" db="EMBL/GenBank/DDBJ databases">
        <title>Gallus gallus (Chicken) genome, bGalGal1, GRCg7b, maternal haplotype autosomes + Z &amp; W.</title>
        <authorList>
            <person name="Warren W."/>
            <person name="Formenti G."/>
            <person name="Fedrigo O."/>
            <person name="Haase B."/>
            <person name="Mountcastle J."/>
            <person name="Balacco J."/>
            <person name="Tracey A."/>
            <person name="Schneider V."/>
            <person name="Okimoto R."/>
            <person name="Cheng H."/>
            <person name="Hawken R."/>
            <person name="Howe K."/>
            <person name="Jarvis E.D."/>
        </authorList>
    </citation>
    <scope>NUCLEOTIDE SEQUENCE [LARGE SCALE GENOMIC DNA]</scope>
    <source>
        <strain evidence="15">Broiler</strain>
    </source>
</reference>
<dbReference type="GO" id="GO:0043565">
    <property type="term" value="F:sequence-specific DNA binding"/>
    <property type="evidence" value="ECO:0007669"/>
    <property type="project" value="InterPro"/>
</dbReference>
<sequence length="461" mass="52502">MLPKVETEALGLARSNGEQGQMPENMQVSQFKMVNYSYDEDLEELCPVCGDKVSGYHYGLLTCESCKGFFKRTVQNNKRYTCIENQNCQIDKTQRKRCPYCRFQKCLSVGMKLEAVRADRMRGGRNKFGPMYKRDRALKQQKKALIRANGLKLEAMTQVIQAMPTDLTISSAIQNIHSASKGLPLNHTALPPTDYDRSPFVTSPISMTMPPHGSLQGYQTYGHFPSRAIKSEYPDPYTSSPESIMGYSYMDGYQTSSPASIPHLILELLKCEPDEPQVQAKIMAYLQQEQANRSKHEKLNTFGLMCKMADQTLFSIVEWARSSIFFRELKVDYSVIASQAGATLNNLMSHAQELVAKLRSLQFDLREFVCLKFLVLFSLDVKNLENFQLVEGVQEQVNAALLDYTMCNYPQQTDKFGQLLLRLPEIRAISMQAEEYLYYKHLNGDVPCNNLLIEMLHAKRA</sequence>
<keyword evidence="5 12" id="KW-0862">Zinc</keyword>
<evidence type="ECO:0000256" key="7">
    <source>
        <dbReference type="ARBA" id="ARBA00023125"/>
    </source>
</evidence>
<gene>
    <name evidence="15" type="primary">NR5A2</name>
</gene>
<feature type="binding site" evidence="11">
    <location>
        <begin position="341"/>
        <end position="344"/>
    </location>
    <ligand>
        <name>a phospholipid derivative</name>
        <dbReference type="ChEBI" id="CHEBI:16247"/>
    </ligand>
</feature>
<reference evidence="15" key="2">
    <citation type="submission" date="2025-08" db="UniProtKB">
        <authorList>
            <consortium name="Ensembl"/>
        </authorList>
    </citation>
    <scope>IDENTIFICATION</scope>
    <source>
        <strain evidence="15">broiler</strain>
    </source>
</reference>
<evidence type="ECO:0000256" key="5">
    <source>
        <dbReference type="ARBA" id="ARBA00022833"/>
    </source>
</evidence>
<feature type="domain" description="Nuclear receptor" evidence="13">
    <location>
        <begin position="43"/>
        <end position="118"/>
    </location>
</feature>
<protein>
    <submittedName>
        <fullName evidence="15">Nuclear receptor subfamily 5 group A member 2</fullName>
    </submittedName>
</protein>
<proteinExistence type="inferred from homology"/>
<dbReference type="OrthoDB" id="5984981at2759"/>
<evidence type="ECO:0000256" key="1">
    <source>
        <dbReference type="ARBA" id="ARBA00004123"/>
    </source>
</evidence>
<comment type="similarity">
    <text evidence="2">Belongs to the nuclear hormone receptor family. NR5 subfamily.</text>
</comment>
<dbReference type="GO" id="GO:0008270">
    <property type="term" value="F:zinc ion binding"/>
    <property type="evidence" value="ECO:0007669"/>
    <property type="project" value="UniProtKB-KW"/>
</dbReference>
<dbReference type="PANTHER" id="PTHR24086:SF18">
    <property type="entry name" value="NUCLEAR RECEPTOR SUBFAMILY 5 GROUP A MEMBER 2"/>
    <property type="match status" value="1"/>
</dbReference>
<dbReference type="InterPro" id="IPR035500">
    <property type="entry name" value="NHR-like_dom_sf"/>
</dbReference>
<feature type="binding site" evidence="11">
    <location>
        <position position="440"/>
    </location>
    <ligand>
        <name>a phospholipid derivative</name>
        <dbReference type="ChEBI" id="CHEBI:16247"/>
    </ligand>
</feature>
<evidence type="ECO:0000256" key="11">
    <source>
        <dbReference type="PIRSR" id="PIRSR002530-1"/>
    </source>
</evidence>
<dbReference type="InterPro" id="IPR001723">
    <property type="entry name" value="Nuclear_hrmn_rcpt"/>
</dbReference>
<dbReference type="Ensembl" id="ENSGALT00010029419.1">
    <property type="protein sequence ID" value="ENSGALP00010017089.1"/>
    <property type="gene ID" value="ENSGALG00010012291.1"/>
</dbReference>
<dbReference type="Gene3D" id="3.30.50.10">
    <property type="entry name" value="Erythroid Transcription Factor GATA-1, subunit A"/>
    <property type="match status" value="1"/>
</dbReference>
<dbReference type="PROSITE" id="PS51843">
    <property type="entry name" value="NR_LBD"/>
    <property type="match status" value="1"/>
</dbReference>
<dbReference type="PRINTS" id="PR00047">
    <property type="entry name" value="STROIDFINGER"/>
</dbReference>
<dbReference type="CDD" id="cd07167">
    <property type="entry name" value="NR_DBD_Lrh-1_like"/>
    <property type="match status" value="1"/>
</dbReference>
<dbReference type="SMART" id="SM00430">
    <property type="entry name" value="HOLI"/>
    <property type="match status" value="1"/>
</dbReference>
<dbReference type="InterPro" id="IPR001628">
    <property type="entry name" value="Znf_hrmn_rcpt"/>
</dbReference>
<feature type="binding site" evidence="11">
    <location>
        <position position="436"/>
    </location>
    <ligand>
        <name>a phospholipid derivative</name>
        <dbReference type="ChEBI" id="CHEBI:16247"/>
    </ligand>
</feature>
<dbReference type="PANTHER" id="PTHR24086">
    <property type="entry name" value="NUCLEAR RECEPTOR SUBFAMILY 5 GROUP A"/>
    <property type="match status" value="1"/>
</dbReference>
<dbReference type="Gene3D" id="1.10.565.10">
    <property type="entry name" value="Retinoid X Receptor"/>
    <property type="match status" value="2"/>
</dbReference>
<evidence type="ECO:0000256" key="6">
    <source>
        <dbReference type="ARBA" id="ARBA00023015"/>
    </source>
</evidence>
<keyword evidence="4 12" id="KW-0863">Zinc-finger</keyword>
<evidence type="ECO:0000259" key="13">
    <source>
        <dbReference type="PROSITE" id="PS51030"/>
    </source>
</evidence>
<dbReference type="PIRSF" id="PIRSF002530">
    <property type="entry name" value="Nuc_orph_FTZ-F1"/>
    <property type="match status" value="1"/>
</dbReference>
<dbReference type="GO" id="GO:0004879">
    <property type="term" value="F:nuclear receptor activity"/>
    <property type="evidence" value="ECO:0007669"/>
    <property type="project" value="InterPro"/>
</dbReference>
<dbReference type="Pfam" id="PF00104">
    <property type="entry name" value="Hormone_recep"/>
    <property type="match status" value="1"/>
</dbReference>
<evidence type="ECO:0000256" key="8">
    <source>
        <dbReference type="ARBA" id="ARBA00023163"/>
    </source>
</evidence>
<keyword evidence="10 12" id="KW-0539">Nucleus</keyword>
<evidence type="ECO:0000259" key="14">
    <source>
        <dbReference type="PROSITE" id="PS51843"/>
    </source>
</evidence>
<accession>A0A8V0YH37</accession>
<dbReference type="AlphaFoldDB" id="A0A8V0YH37"/>
<dbReference type="FunFam" id="1.10.565.10:FF:000011">
    <property type="entry name" value="Nuclear receptor subfamily 5, group A, member 2"/>
    <property type="match status" value="1"/>
</dbReference>
<dbReference type="InterPro" id="IPR016355">
    <property type="entry name" value="NR5-like"/>
</dbReference>
<dbReference type="SUPFAM" id="SSF57716">
    <property type="entry name" value="Glucocorticoid receptor-like (DNA-binding domain)"/>
    <property type="match status" value="1"/>
</dbReference>
<dbReference type="SUPFAM" id="SSF48508">
    <property type="entry name" value="Nuclear receptor ligand-binding domain"/>
    <property type="match status" value="1"/>
</dbReference>
<dbReference type="SMART" id="SM00399">
    <property type="entry name" value="ZnF_C4"/>
    <property type="match status" value="1"/>
</dbReference>
<dbReference type="Proteomes" id="UP000000539">
    <property type="component" value="Chromosome 8"/>
</dbReference>
<reference evidence="15" key="3">
    <citation type="submission" date="2025-09" db="UniProtKB">
        <authorList>
            <consortium name="Ensembl"/>
        </authorList>
    </citation>
    <scope>IDENTIFICATION</scope>
    <source>
        <strain evidence="15">broiler</strain>
    </source>
</reference>
<dbReference type="GO" id="GO:0005634">
    <property type="term" value="C:nucleus"/>
    <property type="evidence" value="ECO:0007669"/>
    <property type="project" value="UniProtKB-SubCell"/>
</dbReference>
<name>A0A8V0YH37_CHICK</name>
<evidence type="ECO:0000256" key="12">
    <source>
        <dbReference type="RuleBase" id="RU004334"/>
    </source>
</evidence>
<evidence type="ECO:0000256" key="9">
    <source>
        <dbReference type="ARBA" id="ARBA00023170"/>
    </source>
</evidence>
<dbReference type="PRINTS" id="PR00398">
    <property type="entry name" value="STRDHORMONER"/>
</dbReference>
<dbReference type="Pfam" id="PF00105">
    <property type="entry name" value="zf-C4"/>
    <property type="match status" value="1"/>
</dbReference>
<organism evidence="15 16">
    <name type="scientific">Gallus gallus</name>
    <name type="common">Chicken</name>
    <dbReference type="NCBI Taxonomy" id="9031"/>
    <lineage>
        <taxon>Eukaryota</taxon>
        <taxon>Metazoa</taxon>
        <taxon>Chordata</taxon>
        <taxon>Craniata</taxon>
        <taxon>Vertebrata</taxon>
        <taxon>Euteleostomi</taxon>
        <taxon>Archelosauria</taxon>
        <taxon>Archosauria</taxon>
        <taxon>Dinosauria</taxon>
        <taxon>Saurischia</taxon>
        <taxon>Theropoda</taxon>
        <taxon>Coelurosauria</taxon>
        <taxon>Aves</taxon>
        <taxon>Neognathae</taxon>
        <taxon>Galloanserae</taxon>
        <taxon>Galliformes</taxon>
        <taxon>Phasianidae</taxon>
        <taxon>Phasianinae</taxon>
        <taxon>Gallus</taxon>
    </lineage>
</organism>
<keyword evidence="9 12" id="KW-0675">Receptor</keyword>
<feature type="domain" description="NR LBD" evidence="14">
    <location>
        <begin position="260"/>
        <end position="459"/>
    </location>
</feature>
<dbReference type="FunFam" id="3.30.50.10:FF:000006">
    <property type="entry name" value="Nuclear receptor subfamily 5 group A member"/>
    <property type="match status" value="1"/>
</dbReference>